<reference evidence="10 11" key="1">
    <citation type="journal article" date="2021" name="Sci. Rep.">
        <title>The distribution of antibiotic resistance genes in chicken gut microbiota commensals.</title>
        <authorList>
            <person name="Juricova H."/>
            <person name="Matiasovicova J."/>
            <person name="Kubasova T."/>
            <person name="Cejkova D."/>
            <person name="Rychlik I."/>
        </authorList>
    </citation>
    <scope>NUCLEOTIDE SEQUENCE [LARGE SCALE GENOMIC DNA]</scope>
    <source>
        <strain evidence="10 11">An810</strain>
    </source>
</reference>
<dbReference type="PANTHER" id="PTHR30337">
    <property type="entry name" value="COMPONENT OF ATP-DEPENDENT DSDNA EXONUCLEASE"/>
    <property type="match status" value="1"/>
</dbReference>
<evidence type="ECO:0000313" key="11">
    <source>
        <dbReference type="Proteomes" id="UP000776629"/>
    </source>
</evidence>
<comment type="function">
    <text evidence="7">SbcCD cleaves DNA hairpin structures. These structures can inhibit DNA replication and are intermediates in certain DNA recombination reactions. The complex acts as a 3'-&gt;5' double strand exonuclease that can open hairpins. It also has a 5' single-strand endonuclease activity.</text>
</comment>
<comment type="subunit">
    <text evidence="2 7">Heterodimer of SbcC and SbcD.</text>
</comment>
<dbReference type="InterPro" id="IPR041796">
    <property type="entry name" value="Mre11_N"/>
</dbReference>
<keyword evidence="4 7" id="KW-0540">Nuclease</keyword>
<protein>
    <recommendedName>
        <fullName evidence="3 7">Nuclease SbcCD subunit D</fullName>
    </recommendedName>
</protein>
<dbReference type="Pfam" id="PF00149">
    <property type="entry name" value="Metallophos"/>
    <property type="match status" value="1"/>
</dbReference>
<evidence type="ECO:0000256" key="6">
    <source>
        <dbReference type="ARBA" id="ARBA00022839"/>
    </source>
</evidence>
<sequence length="373" mass="42028">MRFLHTADWHIGKRLNGFDLLADQMAMFKQIETVAKRDKVDAIVIAGDLFDRSVPSEAAVQELRKMLSQLNLADHFPLIAISGNHDSAPRLGMASEWYLANGFHLVTEFKDAFQPVTVGDTQFFLLPFFGLQTARNYFQDEHLTDINQIMAKVVATMQGQFDADKHHVLVAHFFAAGSHRTADSETLAEVGGLSAVDTSILAPFDYVALGHLHNYRALLEDRIKYSGSPLKLSASEAETEKGVWIVDTEPFNVQWHPLHQSPEMVKKTGSFAELTAPQAVEQIDPADYYLLTLTDQGDIPDVMAKLREYYPKILSLSWTRESHRPVTQKLKKLNQLDPMTLLGDFYQQTTGHKLTAQQQTWAQTALNKVEEED</sequence>
<evidence type="ECO:0000256" key="4">
    <source>
        <dbReference type="ARBA" id="ARBA00022722"/>
    </source>
</evidence>
<dbReference type="Proteomes" id="UP000776629">
    <property type="component" value="Unassembled WGS sequence"/>
</dbReference>
<dbReference type="InterPro" id="IPR029052">
    <property type="entry name" value="Metallo-depent_PP-like"/>
</dbReference>
<dbReference type="EMBL" id="JACJJQ010000001">
    <property type="protein sequence ID" value="MBM6753232.1"/>
    <property type="molecule type" value="Genomic_DNA"/>
</dbReference>
<keyword evidence="7" id="KW-0235">DNA replication</keyword>
<evidence type="ECO:0000256" key="5">
    <source>
        <dbReference type="ARBA" id="ARBA00022801"/>
    </source>
</evidence>
<comment type="similarity">
    <text evidence="1 7">Belongs to the SbcD family.</text>
</comment>
<evidence type="ECO:0000313" key="10">
    <source>
        <dbReference type="EMBL" id="MBM6753232.1"/>
    </source>
</evidence>
<gene>
    <name evidence="7" type="primary">sbcD</name>
    <name evidence="10" type="ORF">H5993_00420</name>
</gene>
<dbReference type="InterPro" id="IPR050535">
    <property type="entry name" value="DNA_Repair-Maintenance_Comp"/>
</dbReference>
<keyword evidence="5 7" id="KW-0378">Hydrolase</keyword>
<dbReference type="SUPFAM" id="SSF56300">
    <property type="entry name" value="Metallo-dependent phosphatases"/>
    <property type="match status" value="1"/>
</dbReference>
<evidence type="ECO:0000256" key="2">
    <source>
        <dbReference type="ARBA" id="ARBA00011322"/>
    </source>
</evidence>
<dbReference type="PANTHER" id="PTHR30337:SF0">
    <property type="entry name" value="NUCLEASE SBCCD SUBUNIT D"/>
    <property type="match status" value="1"/>
</dbReference>
<keyword evidence="6 7" id="KW-0269">Exonuclease</keyword>
<evidence type="ECO:0000259" key="8">
    <source>
        <dbReference type="Pfam" id="PF00149"/>
    </source>
</evidence>
<name>A0ABS2EMG1_9LACO</name>
<evidence type="ECO:0000256" key="3">
    <source>
        <dbReference type="ARBA" id="ARBA00013365"/>
    </source>
</evidence>
<keyword evidence="7" id="KW-0233">DNA recombination</keyword>
<dbReference type="InterPro" id="IPR026843">
    <property type="entry name" value="SbcD_C"/>
</dbReference>
<feature type="domain" description="Calcineurin-like phosphoesterase" evidence="8">
    <location>
        <begin position="1"/>
        <end position="215"/>
    </location>
</feature>
<dbReference type="Pfam" id="PF12320">
    <property type="entry name" value="SbcD_C"/>
    <property type="match status" value="1"/>
</dbReference>
<dbReference type="CDD" id="cd00840">
    <property type="entry name" value="MPP_Mre11_N"/>
    <property type="match status" value="1"/>
</dbReference>
<dbReference type="InterPro" id="IPR004593">
    <property type="entry name" value="SbcD"/>
</dbReference>
<keyword evidence="11" id="KW-1185">Reference proteome</keyword>
<dbReference type="NCBIfam" id="TIGR00619">
    <property type="entry name" value="sbcd"/>
    <property type="match status" value="1"/>
</dbReference>
<organism evidence="10 11">
    <name type="scientific">Limosilactobacillus alvi</name>
    <dbReference type="NCBI Taxonomy" id="990412"/>
    <lineage>
        <taxon>Bacteria</taxon>
        <taxon>Bacillati</taxon>
        <taxon>Bacillota</taxon>
        <taxon>Bacilli</taxon>
        <taxon>Lactobacillales</taxon>
        <taxon>Lactobacillaceae</taxon>
        <taxon>Limosilactobacillus</taxon>
    </lineage>
</organism>
<evidence type="ECO:0000256" key="1">
    <source>
        <dbReference type="ARBA" id="ARBA00010555"/>
    </source>
</evidence>
<dbReference type="GO" id="GO:0004527">
    <property type="term" value="F:exonuclease activity"/>
    <property type="evidence" value="ECO:0007669"/>
    <property type="project" value="UniProtKB-KW"/>
</dbReference>
<dbReference type="InterPro" id="IPR004843">
    <property type="entry name" value="Calcineurin-like_PHP"/>
</dbReference>
<accession>A0ABS2EMG1</accession>
<dbReference type="RefSeq" id="WP_180870949.1">
    <property type="nucleotide sequence ID" value="NZ_JACJJQ010000001.1"/>
</dbReference>
<feature type="domain" description="Nuclease SbcCD subunit D C-terminal" evidence="9">
    <location>
        <begin position="266"/>
        <end position="349"/>
    </location>
</feature>
<evidence type="ECO:0000256" key="7">
    <source>
        <dbReference type="RuleBase" id="RU363069"/>
    </source>
</evidence>
<evidence type="ECO:0000259" key="9">
    <source>
        <dbReference type="Pfam" id="PF12320"/>
    </source>
</evidence>
<keyword evidence="7" id="KW-0255">Endonuclease</keyword>
<proteinExistence type="inferred from homology"/>
<dbReference type="Gene3D" id="3.60.21.10">
    <property type="match status" value="1"/>
</dbReference>
<comment type="caution">
    <text evidence="10">The sequence shown here is derived from an EMBL/GenBank/DDBJ whole genome shotgun (WGS) entry which is preliminary data.</text>
</comment>